<dbReference type="Proteomes" id="UP000798662">
    <property type="component" value="Chromosome 1"/>
</dbReference>
<reference evidence="1" key="1">
    <citation type="submission" date="2019-11" db="EMBL/GenBank/DDBJ databases">
        <title>Nori genome reveals adaptations in red seaweeds to the harsh intertidal environment.</title>
        <authorList>
            <person name="Wang D."/>
            <person name="Mao Y."/>
        </authorList>
    </citation>
    <scope>NUCLEOTIDE SEQUENCE</scope>
    <source>
        <tissue evidence="1">Gametophyte</tissue>
    </source>
</reference>
<evidence type="ECO:0000313" key="2">
    <source>
        <dbReference type="Proteomes" id="UP000798662"/>
    </source>
</evidence>
<protein>
    <submittedName>
        <fullName evidence="1">Uncharacterized protein</fullName>
    </submittedName>
</protein>
<keyword evidence="2" id="KW-1185">Reference proteome</keyword>
<gene>
    <name evidence="1" type="ORF">I4F81_003263</name>
</gene>
<dbReference type="EMBL" id="CM020618">
    <property type="protein sequence ID" value="KAK1860675.1"/>
    <property type="molecule type" value="Genomic_DNA"/>
</dbReference>
<name>A0ACC3BSG3_PYRYE</name>
<organism evidence="1 2">
    <name type="scientific">Pyropia yezoensis</name>
    <name type="common">Susabi-nori</name>
    <name type="synonym">Porphyra yezoensis</name>
    <dbReference type="NCBI Taxonomy" id="2788"/>
    <lineage>
        <taxon>Eukaryota</taxon>
        <taxon>Rhodophyta</taxon>
        <taxon>Bangiophyceae</taxon>
        <taxon>Bangiales</taxon>
        <taxon>Bangiaceae</taxon>
        <taxon>Pyropia</taxon>
    </lineage>
</organism>
<sequence length="448" mass="44167">MSPLPDGPAVAFVAATPLPRRRRPAAPAASRRRGGRPAAAGGGRPLAAPRLWVAAAAPPPAAGGGGGDPPLEAVEDGVRVPPAAAPTLLPHLADALTAWLDTEWLPLPAHATIGALAAELVGRTLSAAAAGAGGGVVGGDDPPLPATGDDAAAAAAAAGDAAAVDSLPPTGGGGGVDLTDLVLAVAGGLEGSPLLADIYVGPFDVGNRVAEEVLAWMGREGCCAGAEAEEVAAFREKHHVWDGEGGGGASGGGAGASAAASAAASSADGGDGATSDSSTGLTTDATAAAAAAAATPAGAGDPPPCAAAVPEARRPPSLATRFERWAFLGRLLDGEVPDETANAVVLTVLGFEYDPVDDRWTGERVAARATWLDGRPAVPDFLGDPADAAALAAQLPTEPEKVTALAEFVELVHGEEATMVERAEGGAAGEAWRRREVVVQWLHMFGGF</sequence>
<accession>A0ACC3BSG3</accession>
<proteinExistence type="predicted"/>
<comment type="caution">
    <text evidence="1">The sequence shown here is derived from an EMBL/GenBank/DDBJ whole genome shotgun (WGS) entry which is preliminary data.</text>
</comment>
<evidence type="ECO:0000313" key="1">
    <source>
        <dbReference type="EMBL" id="KAK1860675.1"/>
    </source>
</evidence>